<evidence type="ECO:0000256" key="1">
    <source>
        <dbReference type="ARBA" id="ARBA00022475"/>
    </source>
</evidence>
<keyword evidence="10 11" id="KW-0961">Cell wall biogenesis/degradation</keyword>
<keyword evidence="1 11" id="KW-1003">Cell membrane</keyword>
<dbReference type="HAMAP" id="MF_00766">
    <property type="entry name" value="PGT_MtgA"/>
    <property type="match status" value="1"/>
</dbReference>
<dbReference type="SUPFAM" id="SSF53955">
    <property type="entry name" value="Lysozyme-like"/>
    <property type="match status" value="1"/>
</dbReference>
<dbReference type="Gene3D" id="1.10.3810.10">
    <property type="entry name" value="Biosynthetic peptidoglycan transglycosylase-like"/>
    <property type="match status" value="1"/>
</dbReference>
<dbReference type="Pfam" id="PF00912">
    <property type="entry name" value="Transgly"/>
    <property type="match status" value="1"/>
</dbReference>
<accession>A0A227KQD5</accession>
<dbReference type="EMBL" id="NHMP01000003">
    <property type="protein sequence ID" value="OXE49681.1"/>
    <property type="molecule type" value="Genomic_DNA"/>
</dbReference>
<name>A0A227KQD5_9BURK</name>
<dbReference type="GO" id="GO:0016763">
    <property type="term" value="F:pentosyltransferase activity"/>
    <property type="evidence" value="ECO:0007669"/>
    <property type="project" value="InterPro"/>
</dbReference>
<dbReference type="GO" id="GO:0071555">
    <property type="term" value="P:cell wall organization"/>
    <property type="evidence" value="ECO:0007669"/>
    <property type="project" value="UniProtKB-KW"/>
</dbReference>
<dbReference type="UniPathway" id="UPA00219"/>
<evidence type="ECO:0000313" key="13">
    <source>
        <dbReference type="EMBL" id="OXE49681.1"/>
    </source>
</evidence>
<dbReference type="InterPro" id="IPR011812">
    <property type="entry name" value="Pep_trsgly"/>
</dbReference>
<keyword evidence="14" id="KW-1185">Reference proteome</keyword>
<evidence type="ECO:0000256" key="2">
    <source>
        <dbReference type="ARBA" id="ARBA00022519"/>
    </source>
</evidence>
<evidence type="ECO:0000256" key="3">
    <source>
        <dbReference type="ARBA" id="ARBA00022676"/>
    </source>
</evidence>
<evidence type="ECO:0000256" key="5">
    <source>
        <dbReference type="ARBA" id="ARBA00022692"/>
    </source>
</evidence>
<comment type="catalytic activity">
    <reaction evidence="11">
        <text>[GlcNAc-(1-&gt;4)-Mur2Ac(oyl-L-Ala-gamma-D-Glu-L-Lys-D-Ala-D-Ala)](n)-di-trans,octa-cis-undecaprenyl diphosphate + beta-D-GlcNAc-(1-&gt;4)-Mur2Ac(oyl-L-Ala-gamma-D-Glu-L-Lys-D-Ala-D-Ala)-di-trans,octa-cis-undecaprenyl diphosphate = [GlcNAc-(1-&gt;4)-Mur2Ac(oyl-L-Ala-gamma-D-Glu-L-Lys-D-Ala-D-Ala)](n+1)-di-trans,octa-cis-undecaprenyl diphosphate + di-trans,octa-cis-undecaprenyl diphosphate + H(+)</text>
        <dbReference type="Rhea" id="RHEA:23708"/>
        <dbReference type="Rhea" id="RHEA-COMP:9602"/>
        <dbReference type="Rhea" id="RHEA-COMP:9603"/>
        <dbReference type="ChEBI" id="CHEBI:15378"/>
        <dbReference type="ChEBI" id="CHEBI:58405"/>
        <dbReference type="ChEBI" id="CHEBI:60033"/>
        <dbReference type="ChEBI" id="CHEBI:78435"/>
        <dbReference type="EC" id="2.4.99.28"/>
    </reaction>
</comment>
<keyword evidence="7 11" id="KW-0573">Peptidoglycan synthesis</keyword>
<comment type="caution">
    <text evidence="13">The sequence shown here is derived from an EMBL/GenBank/DDBJ whole genome shotgun (WGS) entry which is preliminary data.</text>
</comment>
<keyword evidence="4 11" id="KW-0808">Transferase</keyword>
<organism evidence="13 14">
    <name type="scientific">Turicimonas muris</name>
    <dbReference type="NCBI Taxonomy" id="1796652"/>
    <lineage>
        <taxon>Bacteria</taxon>
        <taxon>Pseudomonadati</taxon>
        <taxon>Pseudomonadota</taxon>
        <taxon>Betaproteobacteria</taxon>
        <taxon>Burkholderiales</taxon>
        <taxon>Sutterellaceae</taxon>
        <taxon>Turicimonas</taxon>
    </lineage>
</organism>
<evidence type="ECO:0000256" key="11">
    <source>
        <dbReference type="HAMAP-Rule" id="MF_00766"/>
    </source>
</evidence>
<dbReference type="GO" id="GO:0008955">
    <property type="term" value="F:peptidoglycan glycosyltransferase activity"/>
    <property type="evidence" value="ECO:0007669"/>
    <property type="project" value="UniProtKB-UniRule"/>
</dbReference>
<dbReference type="GO" id="GO:0009274">
    <property type="term" value="C:peptidoglycan-based cell wall"/>
    <property type="evidence" value="ECO:0007669"/>
    <property type="project" value="InterPro"/>
</dbReference>
<dbReference type="EC" id="2.4.99.28" evidence="11"/>
<comment type="function">
    <text evidence="11">Peptidoglycan polymerase that catalyzes glycan chain elongation from lipid-linked precursors.</text>
</comment>
<dbReference type="GO" id="GO:0009252">
    <property type="term" value="P:peptidoglycan biosynthetic process"/>
    <property type="evidence" value="ECO:0007669"/>
    <property type="project" value="UniProtKB-UniRule"/>
</dbReference>
<evidence type="ECO:0000259" key="12">
    <source>
        <dbReference type="Pfam" id="PF00912"/>
    </source>
</evidence>
<evidence type="ECO:0000256" key="9">
    <source>
        <dbReference type="ARBA" id="ARBA00023136"/>
    </source>
</evidence>
<keyword evidence="5 11" id="KW-0812">Transmembrane</keyword>
<keyword evidence="3 11" id="KW-0328">Glycosyltransferase</keyword>
<gene>
    <name evidence="11" type="primary">mtgA</name>
    <name evidence="13" type="ORF">ADH67_06020</name>
</gene>
<dbReference type="NCBIfam" id="TIGR02070">
    <property type="entry name" value="mono_pep_trsgly"/>
    <property type="match status" value="1"/>
</dbReference>
<evidence type="ECO:0000313" key="14">
    <source>
        <dbReference type="Proteomes" id="UP000214610"/>
    </source>
</evidence>
<keyword evidence="2 11" id="KW-0997">Cell inner membrane</keyword>
<evidence type="ECO:0000256" key="7">
    <source>
        <dbReference type="ARBA" id="ARBA00022984"/>
    </source>
</evidence>
<dbReference type="AlphaFoldDB" id="A0A227KQD5"/>
<keyword evidence="8 11" id="KW-1133">Transmembrane helix</keyword>
<dbReference type="PANTHER" id="PTHR30400">
    <property type="entry name" value="MONOFUNCTIONAL BIOSYNTHETIC PEPTIDOGLYCAN TRANSGLYCOSYLASE"/>
    <property type="match status" value="1"/>
</dbReference>
<keyword evidence="9 11" id="KW-0472">Membrane</keyword>
<feature type="domain" description="Glycosyl transferase family 51" evidence="12">
    <location>
        <begin position="64"/>
        <end position="231"/>
    </location>
</feature>
<evidence type="ECO:0000256" key="6">
    <source>
        <dbReference type="ARBA" id="ARBA00022960"/>
    </source>
</evidence>
<dbReference type="Proteomes" id="UP000214610">
    <property type="component" value="Unassembled WGS sequence"/>
</dbReference>
<dbReference type="PANTHER" id="PTHR30400:SF0">
    <property type="entry name" value="BIOSYNTHETIC PEPTIDOGLYCAN TRANSGLYCOSYLASE"/>
    <property type="match status" value="1"/>
</dbReference>
<dbReference type="InterPro" id="IPR001264">
    <property type="entry name" value="Glyco_trans_51"/>
</dbReference>
<protein>
    <recommendedName>
        <fullName evidence="11">Biosynthetic peptidoglycan transglycosylase</fullName>
        <ecNumber evidence="11">2.4.99.28</ecNumber>
    </recommendedName>
    <alternativeName>
        <fullName evidence="11">Glycan polymerase</fullName>
    </alternativeName>
    <alternativeName>
        <fullName evidence="11">Peptidoglycan glycosyltransferase MtgA</fullName>
        <shortName evidence="11">PGT</shortName>
    </alternativeName>
</protein>
<dbReference type="InterPro" id="IPR023346">
    <property type="entry name" value="Lysozyme-like_dom_sf"/>
</dbReference>
<dbReference type="InterPro" id="IPR036950">
    <property type="entry name" value="PBP_transglycosylase"/>
</dbReference>
<dbReference type="GeneID" id="78361584"/>
<sequence length="240" mass="28422">MVKIRNKTGTFAKWIKRVVLAFLVLFLIFQIHYILRITWFGFFEPSSTPYMRQEEIRMNEASLRKIQYQWVDFSQISPYLIRAVVAAEDAKFMEHSGVQWEAVREAFIANILKDRRAPGGSTLTQQTVKNLFLSHERSYLRKAEEIFLAQMMELLWSKKRILETYLNIAEFGDGIFGVEAASRYYFHKNASRLNKSESVWLASILINPKEYQNRKRTPHLNRRINRINHDMELVEVPSRK</sequence>
<keyword evidence="6 11" id="KW-0133">Cell shape</keyword>
<dbReference type="GO" id="GO:0008360">
    <property type="term" value="P:regulation of cell shape"/>
    <property type="evidence" value="ECO:0007669"/>
    <property type="project" value="UniProtKB-KW"/>
</dbReference>
<reference evidence="14" key="1">
    <citation type="submission" date="2017-05" db="EMBL/GenBank/DDBJ databases">
        <title>Improved OligoMM genomes.</title>
        <authorList>
            <person name="Garzetti D."/>
        </authorList>
    </citation>
    <scope>NUCLEOTIDE SEQUENCE [LARGE SCALE GENOMIC DNA]</scope>
    <source>
        <strain evidence="14">YL45</strain>
    </source>
</reference>
<proteinExistence type="inferred from homology"/>
<evidence type="ECO:0000256" key="4">
    <source>
        <dbReference type="ARBA" id="ARBA00022679"/>
    </source>
</evidence>
<evidence type="ECO:0000256" key="10">
    <source>
        <dbReference type="ARBA" id="ARBA00023316"/>
    </source>
</evidence>
<comment type="pathway">
    <text evidence="11">Cell wall biogenesis; peptidoglycan biosynthesis.</text>
</comment>
<dbReference type="RefSeq" id="WP_066593095.1">
    <property type="nucleotide sequence ID" value="NZ_CAJTBZ010000044.1"/>
</dbReference>
<dbReference type="GO" id="GO:0005886">
    <property type="term" value="C:plasma membrane"/>
    <property type="evidence" value="ECO:0007669"/>
    <property type="project" value="UniProtKB-SubCell"/>
</dbReference>
<comment type="similarity">
    <text evidence="11">Belongs to the glycosyltransferase 51 family.</text>
</comment>
<comment type="subcellular location">
    <subcellularLocation>
        <location evidence="11">Cell inner membrane</location>
        <topology evidence="11">Single-pass membrane protein</topology>
    </subcellularLocation>
</comment>
<evidence type="ECO:0000256" key="8">
    <source>
        <dbReference type="ARBA" id="ARBA00022989"/>
    </source>
</evidence>